<dbReference type="AlphaFoldDB" id="I1CBA5"/>
<feature type="region of interest" description="Disordered" evidence="1">
    <location>
        <begin position="1"/>
        <end position="67"/>
    </location>
</feature>
<sequence>MQQSTPAHLTNQLPTTPPENKKKSFMRSVLSVVGSTKKPSPNESIGSPDSSCPPNNHPSGLTTPPISRSCSPATPVSYLSSTSSLSESIVVNVSTRPDHKMNRVLYRHDQSQVFHWKNESWYAVQKTCMIQVCQTGDSQSYITVYIKESKDMYLNACISSSTVIQRISPTDINLTVLGEENYLFHLNSKEDVDQLVKVLQELQDESSTGDDINSSLQLAMQCQCKLYLQSSSAKWSSFGSVSMKISQHQKTKKMHLAVESHKKVLVSAMVQSRNVERLGPKRISLLFNNEKTSMVYMIQVREELTGDKIVEYLKEKNAQFGW</sequence>
<organism evidence="2 3">
    <name type="scientific">Rhizopus delemar (strain RA 99-880 / ATCC MYA-4621 / FGSC 9543 / NRRL 43880)</name>
    <name type="common">Mucormycosis agent</name>
    <name type="synonym">Rhizopus arrhizus var. delemar</name>
    <dbReference type="NCBI Taxonomy" id="246409"/>
    <lineage>
        <taxon>Eukaryota</taxon>
        <taxon>Fungi</taxon>
        <taxon>Fungi incertae sedis</taxon>
        <taxon>Mucoromycota</taxon>
        <taxon>Mucoromycotina</taxon>
        <taxon>Mucoromycetes</taxon>
        <taxon>Mucorales</taxon>
        <taxon>Mucorineae</taxon>
        <taxon>Rhizopodaceae</taxon>
        <taxon>Rhizopus</taxon>
    </lineage>
</organism>
<gene>
    <name evidence="2" type="ORF">RO3G_10445</name>
</gene>
<dbReference type="GeneID" id="93617411"/>
<reference evidence="2 3" key="1">
    <citation type="journal article" date="2009" name="PLoS Genet.">
        <title>Genomic analysis of the basal lineage fungus Rhizopus oryzae reveals a whole-genome duplication.</title>
        <authorList>
            <person name="Ma L.-J."/>
            <person name="Ibrahim A.S."/>
            <person name="Skory C."/>
            <person name="Grabherr M.G."/>
            <person name="Burger G."/>
            <person name="Butler M."/>
            <person name="Elias M."/>
            <person name="Idnurm A."/>
            <person name="Lang B.F."/>
            <person name="Sone T."/>
            <person name="Abe A."/>
            <person name="Calvo S.E."/>
            <person name="Corrochano L.M."/>
            <person name="Engels R."/>
            <person name="Fu J."/>
            <person name="Hansberg W."/>
            <person name="Kim J.-M."/>
            <person name="Kodira C.D."/>
            <person name="Koehrsen M.J."/>
            <person name="Liu B."/>
            <person name="Miranda-Saavedra D."/>
            <person name="O'Leary S."/>
            <person name="Ortiz-Castellanos L."/>
            <person name="Poulter R."/>
            <person name="Rodriguez-Romero J."/>
            <person name="Ruiz-Herrera J."/>
            <person name="Shen Y.-Q."/>
            <person name="Zeng Q."/>
            <person name="Galagan J."/>
            <person name="Birren B.W."/>
            <person name="Cuomo C.A."/>
            <person name="Wickes B.L."/>
        </authorList>
    </citation>
    <scope>NUCLEOTIDE SEQUENCE [LARGE SCALE GENOMIC DNA]</scope>
    <source>
        <strain evidence="3">RA 99-880 / ATCC MYA-4621 / FGSC 9543 / NRRL 43880</strain>
    </source>
</reference>
<protein>
    <submittedName>
        <fullName evidence="2">Uncharacterized protein</fullName>
    </submittedName>
</protein>
<feature type="compositionally biased region" description="Polar residues" evidence="1">
    <location>
        <begin position="1"/>
        <end position="14"/>
    </location>
</feature>
<evidence type="ECO:0000313" key="3">
    <source>
        <dbReference type="Proteomes" id="UP000009138"/>
    </source>
</evidence>
<dbReference type="InParanoid" id="I1CBA5"/>
<dbReference type="OrthoDB" id="6244550at2759"/>
<name>I1CBA5_RHIO9</name>
<dbReference type="VEuPathDB" id="FungiDB:RO3G_10445"/>
<feature type="compositionally biased region" description="Polar residues" evidence="1">
    <location>
        <begin position="33"/>
        <end position="67"/>
    </location>
</feature>
<proteinExistence type="predicted"/>
<dbReference type="STRING" id="246409.I1CBA5"/>
<keyword evidence="3" id="KW-1185">Reference proteome</keyword>
<dbReference type="EMBL" id="CH476739">
    <property type="protein sequence ID" value="EIE85735.1"/>
    <property type="molecule type" value="Genomic_DNA"/>
</dbReference>
<dbReference type="RefSeq" id="XP_067521131.1">
    <property type="nucleotide sequence ID" value="XM_067665030.1"/>
</dbReference>
<dbReference type="Proteomes" id="UP000009138">
    <property type="component" value="Unassembled WGS sequence"/>
</dbReference>
<evidence type="ECO:0000313" key="2">
    <source>
        <dbReference type="EMBL" id="EIE85735.1"/>
    </source>
</evidence>
<accession>I1CBA5</accession>
<evidence type="ECO:0000256" key="1">
    <source>
        <dbReference type="SAM" id="MobiDB-lite"/>
    </source>
</evidence>